<proteinExistence type="predicted"/>
<organism evidence="4 5">
    <name type="scientific">Brevibacillus centrosporus</name>
    <dbReference type="NCBI Taxonomy" id="54910"/>
    <lineage>
        <taxon>Bacteria</taxon>
        <taxon>Bacillati</taxon>
        <taxon>Bacillota</taxon>
        <taxon>Bacilli</taxon>
        <taxon>Bacillales</taxon>
        <taxon>Paenibacillaceae</taxon>
        <taxon>Brevibacillus</taxon>
    </lineage>
</organism>
<feature type="compositionally biased region" description="Polar residues" evidence="1">
    <location>
        <begin position="136"/>
        <end position="151"/>
    </location>
</feature>
<evidence type="ECO:0000256" key="1">
    <source>
        <dbReference type="SAM" id="MobiDB-lite"/>
    </source>
</evidence>
<dbReference type="Pfam" id="PF01476">
    <property type="entry name" value="LysM"/>
    <property type="match status" value="1"/>
</dbReference>
<dbReference type="STRING" id="1884381.SAMN05518846_11226"/>
<dbReference type="CDD" id="cd00118">
    <property type="entry name" value="LysM"/>
    <property type="match status" value="1"/>
</dbReference>
<sequence>MSTEQTGLPPRRSRTKRPSGSISLKKLITSGLYLFGALFFGLIGVELYQAKVSHLSEGEGSPIVSTVTNSPTQSVVASTEPNSPAPAPVEQPQTAKTTEVASAPNQPALQDAVQGPKPDGSPAGQTGTQEVAGKAQSVTKPQTDAKASTQTKPSPAAKPAAAVQKPKAIKHVVQKGETLYMLSRKYYGNNSYVAKIANYNGLSLEAQLTAGKVILVPLLP</sequence>
<evidence type="ECO:0000259" key="3">
    <source>
        <dbReference type="PROSITE" id="PS51782"/>
    </source>
</evidence>
<evidence type="ECO:0000256" key="2">
    <source>
        <dbReference type="SAM" id="Phobius"/>
    </source>
</evidence>
<dbReference type="InterPro" id="IPR018392">
    <property type="entry name" value="LysM"/>
</dbReference>
<protein>
    <submittedName>
        <fullName evidence="4">LysM domain-containing protein</fullName>
    </submittedName>
</protein>
<dbReference type="Gene3D" id="3.10.350.10">
    <property type="entry name" value="LysM domain"/>
    <property type="match status" value="1"/>
</dbReference>
<evidence type="ECO:0000313" key="5">
    <source>
        <dbReference type="Proteomes" id="UP000198915"/>
    </source>
</evidence>
<feature type="compositionally biased region" description="Polar residues" evidence="1">
    <location>
        <begin position="63"/>
        <end position="82"/>
    </location>
</feature>
<dbReference type="SMART" id="SM00257">
    <property type="entry name" value="LysM"/>
    <property type="match status" value="1"/>
</dbReference>
<keyword evidence="5" id="KW-1185">Reference proteome</keyword>
<keyword evidence="2" id="KW-0812">Transmembrane</keyword>
<accession>A0A1I3YTP9</accession>
<dbReference type="RefSeq" id="WP_092272048.1">
    <property type="nucleotide sequence ID" value="NZ_BJOE01000009.1"/>
</dbReference>
<gene>
    <name evidence="4" type="ORF">SAMN05518846_11226</name>
</gene>
<dbReference type="InterPro" id="IPR036779">
    <property type="entry name" value="LysM_dom_sf"/>
</dbReference>
<feature type="transmembrane region" description="Helical" evidence="2">
    <location>
        <begin position="27"/>
        <end position="48"/>
    </location>
</feature>
<feature type="region of interest" description="Disordered" evidence="1">
    <location>
        <begin position="1"/>
        <end position="20"/>
    </location>
</feature>
<keyword evidence="2" id="KW-0472">Membrane</keyword>
<feature type="compositionally biased region" description="Polar residues" evidence="1">
    <location>
        <begin position="91"/>
        <end position="108"/>
    </location>
</feature>
<reference evidence="5" key="1">
    <citation type="submission" date="2016-10" db="EMBL/GenBank/DDBJ databases">
        <authorList>
            <person name="Varghese N."/>
            <person name="Submissions S."/>
        </authorList>
    </citation>
    <scope>NUCLEOTIDE SEQUENCE [LARGE SCALE GENOMIC DNA]</scope>
    <source>
        <strain evidence="5">OK042</strain>
    </source>
</reference>
<feature type="compositionally biased region" description="Low complexity" evidence="1">
    <location>
        <begin position="152"/>
        <end position="163"/>
    </location>
</feature>
<dbReference type="PROSITE" id="PS51782">
    <property type="entry name" value="LYSM"/>
    <property type="match status" value="1"/>
</dbReference>
<dbReference type="SUPFAM" id="SSF54106">
    <property type="entry name" value="LysM domain"/>
    <property type="match status" value="1"/>
</dbReference>
<name>A0A1I3YTP9_9BACL</name>
<dbReference type="AlphaFoldDB" id="A0A1I3YTP9"/>
<feature type="region of interest" description="Disordered" evidence="1">
    <location>
        <begin position="59"/>
        <end position="163"/>
    </location>
</feature>
<dbReference type="EMBL" id="FORT01000012">
    <property type="protein sequence ID" value="SFK35277.1"/>
    <property type="molecule type" value="Genomic_DNA"/>
</dbReference>
<dbReference type="Proteomes" id="UP000198915">
    <property type="component" value="Unassembled WGS sequence"/>
</dbReference>
<feature type="domain" description="LysM" evidence="3">
    <location>
        <begin position="169"/>
        <end position="216"/>
    </location>
</feature>
<evidence type="ECO:0000313" key="4">
    <source>
        <dbReference type="EMBL" id="SFK35277.1"/>
    </source>
</evidence>
<keyword evidence="2" id="KW-1133">Transmembrane helix</keyword>